<evidence type="ECO:0000259" key="1">
    <source>
        <dbReference type="Pfam" id="PF10686"/>
    </source>
</evidence>
<reference evidence="2" key="2">
    <citation type="submission" date="2020-09" db="EMBL/GenBank/DDBJ databases">
        <authorList>
            <person name="Sun Q."/>
            <person name="Zhou Y."/>
        </authorList>
    </citation>
    <scope>NUCLEOTIDE SEQUENCE</scope>
    <source>
        <strain evidence="2">CGMCC 1.12181</strain>
    </source>
</reference>
<comment type="caution">
    <text evidence="2">The sequence shown here is derived from an EMBL/GenBank/DDBJ whole genome shotgun (WGS) entry which is preliminary data.</text>
</comment>
<protein>
    <recommendedName>
        <fullName evidence="1">YspA cpYpsA-related SLOG domain-containing protein</fullName>
    </recommendedName>
</protein>
<dbReference type="SUPFAM" id="SSF102405">
    <property type="entry name" value="MCP/YpsA-like"/>
    <property type="match status" value="1"/>
</dbReference>
<dbReference type="InterPro" id="IPR019627">
    <property type="entry name" value="YAcAr"/>
</dbReference>
<evidence type="ECO:0000313" key="2">
    <source>
        <dbReference type="EMBL" id="GGF86286.1"/>
    </source>
</evidence>
<evidence type="ECO:0000313" key="3">
    <source>
        <dbReference type="Proteomes" id="UP000605253"/>
    </source>
</evidence>
<organism evidence="2 3">
    <name type="scientific">Marinicella pacifica</name>
    <dbReference type="NCBI Taxonomy" id="1171543"/>
    <lineage>
        <taxon>Bacteria</taxon>
        <taxon>Pseudomonadati</taxon>
        <taxon>Pseudomonadota</taxon>
        <taxon>Gammaproteobacteria</taxon>
        <taxon>Lysobacterales</taxon>
        <taxon>Marinicellaceae</taxon>
        <taxon>Marinicella</taxon>
    </lineage>
</organism>
<name>A0A917CEF0_9GAMM</name>
<dbReference type="AlphaFoldDB" id="A0A917CEF0"/>
<keyword evidence="3" id="KW-1185">Reference proteome</keyword>
<gene>
    <name evidence="2" type="ORF">GCM10011365_04120</name>
</gene>
<dbReference type="Pfam" id="PF10686">
    <property type="entry name" value="YAcAr"/>
    <property type="match status" value="1"/>
</dbReference>
<sequence>MKLIIAGGRDYRFKPKDIEQLNQLDNITEVVSGGAQGADAEGEQWAAEQGIPIKVFKADWKRYGRGAGPRRNQAMADYADAVALFPGGKGTENMFKHAQKIGLVIYDWRV</sequence>
<dbReference type="EMBL" id="BMEO01000002">
    <property type="protein sequence ID" value="GGF86286.1"/>
    <property type="molecule type" value="Genomic_DNA"/>
</dbReference>
<reference evidence="2" key="1">
    <citation type="journal article" date="2014" name="Int. J. Syst. Evol. Microbiol.">
        <title>Complete genome sequence of Corynebacterium casei LMG S-19264T (=DSM 44701T), isolated from a smear-ripened cheese.</title>
        <authorList>
            <consortium name="US DOE Joint Genome Institute (JGI-PGF)"/>
            <person name="Walter F."/>
            <person name="Albersmeier A."/>
            <person name="Kalinowski J."/>
            <person name="Ruckert C."/>
        </authorList>
    </citation>
    <scope>NUCLEOTIDE SEQUENCE</scope>
    <source>
        <strain evidence="2">CGMCC 1.12181</strain>
    </source>
</reference>
<dbReference type="Proteomes" id="UP000605253">
    <property type="component" value="Unassembled WGS sequence"/>
</dbReference>
<feature type="domain" description="YspA cpYpsA-related SLOG" evidence="1">
    <location>
        <begin position="1"/>
        <end position="63"/>
    </location>
</feature>
<dbReference type="RefSeq" id="WP_188364018.1">
    <property type="nucleotide sequence ID" value="NZ_BAABJF010000032.1"/>
</dbReference>
<accession>A0A917CEF0</accession>
<proteinExistence type="predicted"/>